<name>A0A4U9Y4E7_9STRE</name>
<dbReference type="EMBL" id="LR594035">
    <property type="protein sequence ID" value="VTS21103.1"/>
    <property type="molecule type" value="Genomic_DNA"/>
</dbReference>
<dbReference type="Pfam" id="PF08481">
    <property type="entry name" value="GBS_Bsp-like"/>
    <property type="match status" value="1"/>
</dbReference>
<evidence type="ECO:0000313" key="1">
    <source>
        <dbReference type="EMBL" id="VTS21103.1"/>
    </source>
</evidence>
<sequence length="147" mass="16272">MLVDIANHHNEKDLYNIHIYGNSTITGGQIGLATRTHSNVEFKANAKIYVIDYAENKTQFTVNVVGSSSTKTLTDVQIAVWSEGNGQDDLAWYKPVISSNMASQIIDIGKHSNTSDNYIIHVYTNYSDGSREGLSLGAYKITKKGWI</sequence>
<protein>
    <submittedName>
        <fullName evidence="1">N-acetylmuramoyl-L-alanine amidase</fullName>
    </submittedName>
</protein>
<gene>
    <name evidence="1" type="ORF">NCTC5385_00959</name>
</gene>
<accession>A0A4U9Y4E7</accession>
<dbReference type="AlphaFoldDB" id="A0A4U9Y4E7"/>
<reference evidence="1 2" key="1">
    <citation type="submission" date="2019-05" db="EMBL/GenBank/DDBJ databases">
        <authorList>
            <consortium name="Pathogen Informatics"/>
        </authorList>
    </citation>
    <scope>NUCLEOTIDE SEQUENCE [LARGE SCALE GENOMIC DNA]</scope>
    <source>
        <strain evidence="1 2">NCTC5385</strain>
    </source>
</reference>
<evidence type="ECO:0000313" key="2">
    <source>
        <dbReference type="Proteomes" id="UP000304914"/>
    </source>
</evidence>
<dbReference type="Gene3D" id="2.60.40.3760">
    <property type="match status" value="1"/>
</dbReference>
<dbReference type="InterPro" id="IPR013688">
    <property type="entry name" value="GBS_Bsp-like"/>
</dbReference>
<proteinExistence type="predicted"/>
<organism evidence="1 2">
    <name type="scientific">Streptococcus pseudoporcinus</name>
    <dbReference type="NCBI Taxonomy" id="361101"/>
    <lineage>
        <taxon>Bacteria</taxon>
        <taxon>Bacillati</taxon>
        <taxon>Bacillota</taxon>
        <taxon>Bacilli</taxon>
        <taxon>Lactobacillales</taxon>
        <taxon>Streptococcaceae</taxon>
        <taxon>Streptococcus</taxon>
    </lineage>
</organism>
<dbReference type="Proteomes" id="UP000304914">
    <property type="component" value="Chromosome"/>
</dbReference>
<dbReference type="RefSeq" id="WP_416236969.1">
    <property type="nucleotide sequence ID" value="NZ_LR594035.1"/>
</dbReference>